<dbReference type="EMBL" id="CP157947">
    <property type="protein sequence ID" value="XBS71159.1"/>
    <property type="molecule type" value="Genomic_DNA"/>
</dbReference>
<reference evidence="1" key="1">
    <citation type="submission" date="2024-06" db="EMBL/GenBank/DDBJ databases">
        <authorList>
            <person name="Coelho C."/>
            <person name="Bento M."/>
            <person name="Garcia E."/>
            <person name="Camelo A."/>
            <person name="Brandao I."/>
            <person name="Espirito Santo C."/>
            <person name="Trovao J."/>
            <person name="Verissimo A."/>
            <person name="Costa J."/>
            <person name="Tiago I."/>
        </authorList>
    </citation>
    <scope>NUCLEOTIDE SEQUENCE</scope>
    <source>
        <strain evidence="1">KWT182</strain>
    </source>
</reference>
<dbReference type="AlphaFoldDB" id="A0AAU7QDN4"/>
<dbReference type="Pfam" id="PF24622">
    <property type="entry name" value="TMP_4"/>
    <property type="match status" value="1"/>
</dbReference>
<organism evidence="1">
    <name type="scientific">Acerihabitans sp. KWT182</name>
    <dbReference type="NCBI Taxonomy" id="3157919"/>
    <lineage>
        <taxon>Bacteria</taxon>
        <taxon>Pseudomonadati</taxon>
        <taxon>Pseudomonadota</taxon>
        <taxon>Gammaproteobacteria</taxon>
        <taxon>Enterobacterales</taxon>
        <taxon>Pectobacteriaceae</taxon>
        <taxon>Acerihabitans</taxon>
    </lineage>
</organism>
<sequence>MLLQLQEQEATLRAQTDDSDKLTASQKKLAAFNAEVAGFDKNHLTAGQKSILAVQDQVRAQLQVNAGLEQANAQHALAVKLQQQNAELTQQTAQKQQAANDSLAQMTMSSPAYEQMTAEEQIRNDFADRRLKLDKEVTDHSSALYSQETDFLATEQQKQLDIVTTTAAEKAKIDSSYSLGFEKRGDGLGYHGGQCLRSDEKLCHQQL</sequence>
<accession>A0AAU7QDN4</accession>
<protein>
    <submittedName>
        <fullName evidence="1">Uncharacterized protein</fullName>
    </submittedName>
</protein>
<gene>
    <name evidence="1" type="ORF">ABK905_09420</name>
</gene>
<proteinExistence type="predicted"/>
<name>A0AAU7QDN4_9GAMM</name>
<evidence type="ECO:0000313" key="1">
    <source>
        <dbReference type="EMBL" id="XBS71159.1"/>
    </source>
</evidence>